<dbReference type="AlphaFoldDB" id="A0A365QSZ0"/>
<keyword evidence="1" id="KW-0472">Membrane</keyword>
<proteinExistence type="predicted"/>
<keyword evidence="1" id="KW-1133">Transmembrane helix</keyword>
<feature type="transmembrane region" description="Helical" evidence="1">
    <location>
        <begin position="40"/>
        <end position="58"/>
    </location>
</feature>
<feature type="transmembrane region" description="Helical" evidence="1">
    <location>
        <begin position="7"/>
        <end position="28"/>
    </location>
</feature>
<evidence type="ECO:0000313" key="3">
    <source>
        <dbReference type="Proteomes" id="UP000252458"/>
    </source>
</evidence>
<sequence>MRQTSAVFCLVLGVASICVGLYCLVQALDAFNLPMAFKVWLSRAVASMVMGWVLLHIGSKRIEAF</sequence>
<evidence type="ECO:0000256" key="1">
    <source>
        <dbReference type="SAM" id="Phobius"/>
    </source>
</evidence>
<accession>A0A365QSZ0</accession>
<keyword evidence="1" id="KW-0812">Transmembrane</keyword>
<keyword evidence="3" id="KW-1185">Reference proteome</keyword>
<protein>
    <submittedName>
        <fullName evidence="2">Uncharacterized protein</fullName>
    </submittedName>
</protein>
<dbReference type="Proteomes" id="UP000252458">
    <property type="component" value="Unassembled WGS sequence"/>
</dbReference>
<gene>
    <name evidence="2" type="ORF">DPV79_23655</name>
</gene>
<comment type="caution">
    <text evidence="2">The sequence shown here is derived from an EMBL/GenBank/DDBJ whole genome shotgun (WGS) entry which is preliminary data.</text>
</comment>
<dbReference type="EMBL" id="QMFZ01000021">
    <property type="protein sequence ID" value="RBB37015.1"/>
    <property type="molecule type" value="Genomic_DNA"/>
</dbReference>
<reference evidence="2 3" key="1">
    <citation type="submission" date="2018-06" db="EMBL/GenBank/DDBJ databases">
        <title>Draft genome sequence of Burkholderia reimsis strain BE51 isolated from a French agricultural soil.</title>
        <authorList>
            <person name="Esmaeel Q."/>
        </authorList>
    </citation>
    <scope>NUCLEOTIDE SEQUENCE [LARGE SCALE GENOMIC DNA]</scope>
    <source>
        <strain evidence="2 3">BE51</strain>
    </source>
</reference>
<evidence type="ECO:0000313" key="2">
    <source>
        <dbReference type="EMBL" id="RBB37015.1"/>
    </source>
</evidence>
<organism evidence="2 3">
    <name type="scientific">Burkholderia reimsis</name>
    <dbReference type="NCBI Taxonomy" id="2234132"/>
    <lineage>
        <taxon>Bacteria</taxon>
        <taxon>Pseudomonadati</taxon>
        <taxon>Pseudomonadota</taxon>
        <taxon>Betaproteobacteria</taxon>
        <taxon>Burkholderiales</taxon>
        <taxon>Burkholderiaceae</taxon>
        <taxon>Burkholderia</taxon>
    </lineage>
</organism>
<name>A0A365QSZ0_9BURK</name>